<evidence type="ECO:0000313" key="4">
    <source>
        <dbReference type="Proteomes" id="UP001595692"/>
    </source>
</evidence>
<keyword evidence="1" id="KW-0812">Transmembrane</keyword>
<sequence length="428" mass="48422">MRLSRLLALGLISLLLLWSLVMARSQLLTLRDSIQDQMQANLETSVTSLGLVLQGAFLGGDPVMAETLVNALFDGGYVKSIRLVDPDGKVVFAREFTAPIKEVPSWLPDYVPFAEQTVQQEITDGWNILGMLTITGHSSYGYAYLWQAIQRQAGILSFGILVALLLLFALLLFVLLPLRAVIQRISAMAGNHLPSPVPPAFWHEIRQLDEAVNRLIQEKRRNHERRKLKLLRWRLAADSELSVRSSLPRGVFTSTQGQLVLYRQVNDASLFCQQGDIEQLWAAFNRYWLGTTAAMGQGRRIPLELLVSPYRDALLELLRKGRPGMLEWVGRPVIDQPSPAALFKVLKRLGYEHVLADFGCSRQDYQWLEWMRPRWVICQWSAALPAQYWILQNVTLHDLGVGVLVYGCLDTALMLELEFNGYLVAEPE</sequence>
<name>A0ABV8CRE2_9GAMM</name>
<dbReference type="EMBL" id="JBHSAF010000014">
    <property type="protein sequence ID" value="MFC3914693.1"/>
    <property type="molecule type" value="Genomic_DNA"/>
</dbReference>
<organism evidence="3 4">
    <name type="scientific">Pseudaeromonas sharmana</name>
    <dbReference type="NCBI Taxonomy" id="328412"/>
    <lineage>
        <taxon>Bacteria</taxon>
        <taxon>Pseudomonadati</taxon>
        <taxon>Pseudomonadota</taxon>
        <taxon>Gammaproteobacteria</taxon>
        <taxon>Aeromonadales</taxon>
        <taxon>Aeromonadaceae</taxon>
        <taxon>Pseudaeromonas</taxon>
    </lineage>
</organism>
<evidence type="ECO:0000256" key="1">
    <source>
        <dbReference type="SAM" id="Phobius"/>
    </source>
</evidence>
<dbReference type="Proteomes" id="UP001595692">
    <property type="component" value="Unassembled WGS sequence"/>
</dbReference>
<keyword evidence="1" id="KW-1133">Transmembrane helix</keyword>
<keyword evidence="4" id="KW-1185">Reference proteome</keyword>
<evidence type="ECO:0000259" key="2">
    <source>
        <dbReference type="Pfam" id="PF16448"/>
    </source>
</evidence>
<keyword evidence="1" id="KW-0472">Membrane</keyword>
<dbReference type="Gene3D" id="6.20.270.20">
    <property type="entry name" value="LapD/MoxY periplasmic domain"/>
    <property type="match status" value="1"/>
</dbReference>
<reference evidence="4" key="1">
    <citation type="journal article" date="2019" name="Int. J. Syst. Evol. Microbiol.">
        <title>The Global Catalogue of Microorganisms (GCM) 10K type strain sequencing project: providing services to taxonomists for standard genome sequencing and annotation.</title>
        <authorList>
            <consortium name="The Broad Institute Genomics Platform"/>
            <consortium name="The Broad Institute Genome Sequencing Center for Infectious Disease"/>
            <person name="Wu L."/>
            <person name="Ma J."/>
        </authorList>
    </citation>
    <scope>NUCLEOTIDE SEQUENCE [LARGE SCALE GENOMIC DNA]</scope>
    <source>
        <strain evidence="4">CCUG 54939</strain>
    </source>
</reference>
<evidence type="ECO:0000313" key="3">
    <source>
        <dbReference type="EMBL" id="MFC3914693.1"/>
    </source>
</evidence>
<dbReference type="RefSeq" id="WP_377153870.1">
    <property type="nucleotide sequence ID" value="NZ_JBHSAF010000014.1"/>
</dbReference>
<accession>A0ABV8CRE2</accession>
<proteinExistence type="predicted"/>
<protein>
    <submittedName>
        <fullName evidence="3">LapD/MoxY N-terminal periplasmic domain-containing protein</fullName>
    </submittedName>
</protein>
<comment type="caution">
    <text evidence="3">The sequence shown here is derived from an EMBL/GenBank/DDBJ whole genome shotgun (WGS) entry which is preliminary data.</text>
</comment>
<dbReference type="InterPro" id="IPR032244">
    <property type="entry name" value="LapD_MoxY_N"/>
</dbReference>
<dbReference type="Pfam" id="PF16448">
    <property type="entry name" value="LapD_MoxY_N"/>
    <property type="match status" value="1"/>
</dbReference>
<dbReference type="Gene3D" id="3.30.110.200">
    <property type="match status" value="1"/>
</dbReference>
<gene>
    <name evidence="3" type="ORF">ACFOSS_14685</name>
</gene>
<dbReference type="InterPro" id="IPR042461">
    <property type="entry name" value="LapD_MoxY_peri_C"/>
</dbReference>
<feature type="domain" description="LapD/MoxY periplasmic" evidence="2">
    <location>
        <begin position="26"/>
        <end position="146"/>
    </location>
</feature>
<feature type="transmembrane region" description="Helical" evidence="1">
    <location>
        <begin position="155"/>
        <end position="178"/>
    </location>
</feature>